<dbReference type="Gene3D" id="2.70.210.12">
    <property type="entry name" value="GTP1/OBG domain"/>
    <property type="match status" value="1"/>
</dbReference>
<dbReference type="OrthoDB" id="347018at2759"/>
<dbReference type="KEGG" id="acan:ACA1_043630"/>
<dbReference type="PANTHER" id="PTHR11702:SF31">
    <property type="entry name" value="MITOCHONDRIAL RIBOSOME-ASSOCIATED GTPASE 2"/>
    <property type="match status" value="1"/>
</dbReference>
<dbReference type="GO" id="GO:0005525">
    <property type="term" value="F:GTP binding"/>
    <property type="evidence" value="ECO:0007669"/>
    <property type="project" value="UniProtKB-KW"/>
</dbReference>
<dbReference type="STRING" id="1257118.L8GVF7"/>
<dbReference type="FunFam" id="2.70.210.12:FF:000001">
    <property type="entry name" value="GTPase Obg"/>
    <property type="match status" value="1"/>
</dbReference>
<dbReference type="GO" id="GO:0005739">
    <property type="term" value="C:mitochondrion"/>
    <property type="evidence" value="ECO:0007669"/>
    <property type="project" value="TreeGrafter"/>
</dbReference>
<dbReference type="SUPFAM" id="SSF52540">
    <property type="entry name" value="P-loop containing nucleoside triphosphate hydrolases"/>
    <property type="match status" value="1"/>
</dbReference>
<feature type="region of interest" description="Disordered" evidence="4">
    <location>
        <begin position="182"/>
        <end position="211"/>
    </location>
</feature>
<evidence type="ECO:0000313" key="8">
    <source>
        <dbReference type="Proteomes" id="UP000011083"/>
    </source>
</evidence>
<comment type="similarity">
    <text evidence="1">Belongs to the TRAFAC class OBG-HflX-like GTPase superfamily. OBG GTPase family.</text>
</comment>
<dbReference type="InterPro" id="IPR006169">
    <property type="entry name" value="GTP1_OBG_dom"/>
</dbReference>
<proteinExistence type="inferred from homology"/>
<keyword evidence="2" id="KW-0547">Nucleotide-binding</keyword>
<dbReference type="Gene3D" id="3.40.50.300">
    <property type="entry name" value="P-loop containing nucleotide triphosphate hydrolases"/>
    <property type="match status" value="1"/>
</dbReference>
<dbReference type="Pfam" id="PF01926">
    <property type="entry name" value="MMR_HSR1"/>
    <property type="match status" value="1"/>
</dbReference>
<feature type="compositionally biased region" description="Gly residues" evidence="4">
    <location>
        <begin position="103"/>
        <end position="112"/>
    </location>
</feature>
<accession>L8GVF7</accession>
<feature type="region of interest" description="Disordered" evidence="4">
    <location>
        <begin position="401"/>
        <end position="421"/>
    </location>
</feature>
<dbReference type="Pfam" id="PF01018">
    <property type="entry name" value="GTP1_OBG"/>
    <property type="match status" value="1"/>
</dbReference>
<dbReference type="OMA" id="VVFDWEP"/>
<feature type="region of interest" description="Disordered" evidence="4">
    <location>
        <begin position="126"/>
        <end position="148"/>
    </location>
</feature>
<feature type="domain" description="OBG-type G" evidence="5">
    <location>
        <begin position="226"/>
        <end position="399"/>
    </location>
</feature>
<dbReference type="GeneID" id="14917579"/>
<dbReference type="NCBIfam" id="TIGR00231">
    <property type="entry name" value="small_GTP"/>
    <property type="match status" value="1"/>
</dbReference>
<dbReference type="InterPro" id="IPR027417">
    <property type="entry name" value="P-loop_NTPase"/>
</dbReference>
<dbReference type="Proteomes" id="UP000011083">
    <property type="component" value="Unassembled WGS sequence"/>
</dbReference>
<evidence type="ECO:0000313" key="7">
    <source>
        <dbReference type="EMBL" id="ELR16932.1"/>
    </source>
</evidence>
<dbReference type="InterPro" id="IPR045086">
    <property type="entry name" value="OBG_GTPase"/>
</dbReference>
<dbReference type="InterPro" id="IPR014100">
    <property type="entry name" value="GTP-bd_Obg/CgtA"/>
</dbReference>
<organism evidence="7 8">
    <name type="scientific">Acanthamoeba castellanii (strain ATCC 30010 / Neff)</name>
    <dbReference type="NCBI Taxonomy" id="1257118"/>
    <lineage>
        <taxon>Eukaryota</taxon>
        <taxon>Amoebozoa</taxon>
        <taxon>Discosea</taxon>
        <taxon>Longamoebia</taxon>
        <taxon>Centramoebida</taxon>
        <taxon>Acanthamoebidae</taxon>
        <taxon>Acanthamoeba</taxon>
    </lineage>
</organism>
<evidence type="ECO:0000259" key="5">
    <source>
        <dbReference type="PROSITE" id="PS51710"/>
    </source>
</evidence>
<dbReference type="RefSeq" id="XP_004338945.1">
    <property type="nucleotide sequence ID" value="XM_004338897.1"/>
</dbReference>
<feature type="compositionally biased region" description="Basic residues" evidence="4">
    <location>
        <begin position="191"/>
        <end position="204"/>
    </location>
</feature>
<evidence type="ECO:0000256" key="3">
    <source>
        <dbReference type="ARBA" id="ARBA00023134"/>
    </source>
</evidence>
<dbReference type="CDD" id="cd01898">
    <property type="entry name" value="Obg"/>
    <property type="match status" value="1"/>
</dbReference>
<dbReference type="PANTHER" id="PTHR11702">
    <property type="entry name" value="DEVELOPMENTALLY REGULATED GTP-BINDING PROTEIN-RELATED"/>
    <property type="match status" value="1"/>
</dbReference>
<feature type="region of interest" description="Disordered" evidence="4">
    <location>
        <begin position="52"/>
        <end position="113"/>
    </location>
</feature>
<name>L8GVF7_ACACF</name>
<dbReference type="AlphaFoldDB" id="L8GVF7"/>
<dbReference type="InterPro" id="IPR031167">
    <property type="entry name" value="G_OBG"/>
</dbReference>
<keyword evidence="3" id="KW-0342">GTP-binding</keyword>
<evidence type="ECO:0000259" key="6">
    <source>
        <dbReference type="PROSITE" id="PS51883"/>
    </source>
</evidence>
<dbReference type="NCBIfam" id="TIGR02729">
    <property type="entry name" value="Obg_CgtA"/>
    <property type="match status" value="1"/>
</dbReference>
<protein>
    <submittedName>
        <fullName evidence="7">Obg family GTPase CgtA, putative</fullName>
    </submittedName>
</protein>
<feature type="compositionally biased region" description="Basic and acidic residues" evidence="4">
    <location>
        <begin position="58"/>
        <end position="83"/>
    </location>
</feature>
<dbReference type="GO" id="GO:0003924">
    <property type="term" value="F:GTPase activity"/>
    <property type="evidence" value="ECO:0007669"/>
    <property type="project" value="InterPro"/>
</dbReference>
<dbReference type="InterPro" id="IPR006073">
    <property type="entry name" value="GTP-bd"/>
</dbReference>
<dbReference type="PROSITE" id="PS51883">
    <property type="entry name" value="OBG"/>
    <property type="match status" value="1"/>
</dbReference>
<dbReference type="VEuPathDB" id="AmoebaDB:ACA1_043630"/>
<dbReference type="NCBIfam" id="NF008956">
    <property type="entry name" value="PRK12299.1"/>
    <property type="match status" value="1"/>
</dbReference>
<reference evidence="7 8" key="1">
    <citation type="journal article" date="2013" name="Genome Biol.">
        <title>Genome of Acanthamoeba castellanii highlights extensive lateral gene transfer and early evolution of tyrosine kinase signaling.</title>
        <authorList>
            <person name="Clarke M."/>
            <person name="Lohan A.J."/>
            <person name="Liu B."/>
            <person name="Lagkouvardos I."/>
            <person name="Roy S."/>
            <person name="Zafar N."/>
            <person name="Bertelli C."/>
            <person name="Schilde C."/>
            <person name="Kianianmomeni A."/>
            <person name="Burglin T.R."/>
            <person name="Frech C."/>
            <person name="Turcotte B."/>
            <person name="Kopec K.O."/>
            <person name="Synnott J.M."/>
            <person name="Choo C."/>
            <person name="Paponov I."/>
            <person name="Finkler A."/>
            <person name="Soon Heng Tan C."/>
            <person name="Hutchins A.P."/>
            <person name="Weinmeier T."/>
            <person name="Rattei T."/>
            <person name="Chu J.S."/>
            <person name="Gimenez G."/>
            <person name="Irimia M."/>
            <person name="Rigden D.J."/>
            <person name="Fitzpatrick D.A."/>
            <person name="Lorenzo-Morales J."/>
            <person name="Bateman A."/>
            <person name="Chiu C.H."/>
            <person name="Tang P."/>
            <person name="Hegemann P."/>
            <person name="Fromm H."/>
            <person name="Raoult D."/>
            <person name="Greub G."/>
            <person name="Miranda-Saavedra D."/>
            <person name="Chen N."/>
            <person name="Nash P."/>
            <person name="Ginger M.L."/>
            <person name="Horn M."/>
            <person name="Schaap P."/>
            <person name="Caler L."/>
            <person name="Loftus B."/>
        </authorList>
    </citation>
    <scope>NUCLEOTIDE SEQUENCE [LARGE SCALE GENOMIC DNA]</scope>
    <source>
        <strain evidence="7 8">Neff</strain>
    </source>
</reference>
<dbReference type="PROSITE" id="PS51710">
    <property type="entry name" value="G_OBG"/>
    <property type="match status" value="1"/>
</dbReference>
<dbReference type="EMBL" id="KB007981">
    <property type="protein sequence ID" value="ELR16932.1"/>
    <property type="molecule type" value="Genomic_DNA"/>
</dbReference>
<evidence type="ECO:0000256" key="4">
    <source>
        <dbReference type="SAM" id="MobiDB-lite"/>
    </source>
</evidence>
<keyword evidence="8" id="KW-1185">Reference proteome</keyword>
<feature type="domain" description="Obg" evidence="6">
    <location>
        <begin position="70"/>
        <end position="225"/>
    </location>
</feature>
<sequence>MVMRTSHRWGGVGVQTLLQGTRAQRATVLLMGRSTAEAAKGMGLPRLYASGYPTASTRRGEDPVWLRPDKPTTESKKKQHDAGDGGNGCVAFFRDNRVTEGPPEGGDGGPGGDVIVMATSEERNLGNVGGSVRAESGRPGGSNMHGKTGELFTIKVPLPLQRDTGEEVVVLADLEKDGDSITVAKGGKGGKGNRHFKSSTHRSPKFAQDGEAGEEKMVELELKLLAQIGLVGFPNAGKSTMLNAISRARSKIASYAFTTLFPMLGVVEFDDYTRMTVADLPGIIDGAHENRGLGLAFLRHIERTKVLCYVLDFSGKGTDQAVEQYEALRFELECYQPGMTSRPSVVAANKMDLPNSQANFDYFQAYLKDKGIQTPSFAVSAETGQGLEELLLTLRRQVLSSPLQKPQQQPTSTTTPSISAQ</sequence>
<dbReference type="InterPro" id="IPR005225">
    <property type="entry name" value="Small_GTP-bd"/>
</dbReference>
<dbReference type="SUPFAM" id="SSF82051">
    <property type="entry name" value="Obg GTP-binding protein N-terminal domain"/>
    <property type="match status" value="1"/>
</dbReference>
<dbReference type="GO" id="GO:0042254">
    <property type="term" value="P:ribosome biogenesis"/>
    <property type="evidence" value="ECO:0007669"/>
    <property type="project" value="UniProtKB-UniRule"/>
</dbReference>
<evidence type="ECO:0000256" key="1">
    <source>
        <dbReference type="ARBA" id="ARBA00007699"/>
    </source>
</evidence>
<dbReference type="InterPro" id="IPR036726">
    <property type="entry name" value="GTP1_OBG_dom_sf"/>
</dbReference>
<gene>
    <name evidence="7" type="ORF">ACA1_043630</name>
</gene>
<dbReference type="PRINTS" id="PR00326">
    <property type="entry name" value="GTP1OBG"/>
</dbReference>
<dbReference type="GO" id="GO:0000287">
    <property type="term" value="F:magnesium ion binding"/>
    <property type="evidence" value="ECO:0007669"/>
    <property type="project" value="InterPro"/>
</dbReference>
<evidence type="ECO:0000256" key="2">
    <source>
        <dbReference type="ARBA" id="ARBA00022741"/>
    </source>
</evidence>